<proteinExistence type="predicted"/>
<keyword evidence="3 5" id="KW-1133">Transmembrane helix</keyword>
<evidence type="ECO:0000256" key="2">
    <source>
        <dbReference type="ARBA" id="ARBA00022692"/>
    </source>
</evidence>
<name>A0ABR1IJR5_9HYPO</name>
<evidence type="ECO:0000256" key="3">
    <source>
        <dbReference type="ARBA" id="ARBA00022989"/>
    </source>
</evidence>
<feature type="transmembrane region" description="Helical" evidence="5">
    <location>
        <begin position="234"/>
        <end position="258"/>
    </location>
</feature>
<keyword evidence="2 5" id="KW-0812">Transmembrane</keyword>
<dbReference type="Pfam" id="PF02487">
    <property type="entry name" value="CLN3"/>
    <property type="match status" value="1"/>
</dbReference>
<feature type="transmembrane region" description="Helical" evidence="5">
    <location>
        <begin position="168"/>
        <end position="190"/>
    </location>
</feature>
<dbReference type="EMBL" id="JAZAVK010000001">
    <property type="protein sequence ID" value="KAK7433296.1"/>
    <property type="molecule type" value="Genomic_DNA"/>
</dbReference>
<keyword evidence="7" id="KW-1185">Reference proteome</keyword>
<dbReference type="PANTHER" id="PTHR47784">
    <property type="entry name" value="STEROL UPTAKE CONTROL PROTEIN 2"/>
    <property type="match status" value="1"/>
</dbReference>
<feature type="transmembrane region" description="Helical" evidence="5">
    <location>
        <begin position="46"/>
        <end position="63"/>
    </location>
</feature>
<evidence type="ECO:0000256" key="4">
    <source>
        <dbReference type="ARBA" id="ARBA00023136"/>
    </source>
</evidence>
<dbReference type="InterPro" id="IPR003492">
    <property type="entry name" value="Battenin_disease_Cln3"/>
</dbReference>
<evidence type="ECO:0000256" key="5">
    <source>
        <dbReference type="SAM" id="Phobius"/>
    </source>
</evidence>
<feature type="transmembrane region" description="Helical" evidence="5">
    <location>
        <begin position="300"/>
        <end position="322"/>
    </location>
</feature>
<comment type="caution">
    <text evidence="6">The sequence shown here is derived from an EMBL/GenBank/DDBJ whole genome shotgun (WGS) entry which is preliminary data.</text>
</comment>
<organism evidence="6 7">
    <name type="scientific">Neonectria magnoliae</name>
    <dbReference type="NCBI Taxonomy" id="2732573"/>
    <lineage>
        <taxon>Eukaryota</taxon>
        <taxon>Fungi</taxon>
        <taxon>Dikarya</taxon>
        <taxon>Ascomycota</taxon>
        <taxon>Pezizomycotina</taxon>
        <taxon>Sordariomycetes</taxon>
        <taxon>Hypocreomycetidae</taxon>
        <taxon>Hypocreales</taxon>
        <taxon>Nectriaceae</taxon>
        <taxon>Neonectria</taxon>
    </lineage>
</organism>
<evidence type="ECO:0000256" key="1">
    <source>
        <dbReference type="ARBA" id="ARBA00004127"/>
    </source>
</evidence>
<dbReference type="Proteomes" id="UP001498421">
    <property type="component" value="Unassembled WGS sequence"/>
</dbReference>
<keyword evidence="4 5" id="KW-0472">Membrane</keyword>
<reference evidence="6 7" key="1">
    <citation type="journal article" date="2025" name="Microbiol. Resour. Announc.">
        <title>Draft genome sequences for Neonectria magnoliae and Neonectria punicea, canker pathogens of Liriodendron tulipifera and Acer saccharum in West Virginia.</title>
        <authorList>
            <person name="Petronek H.M."/>
            <person name="Kasson M.T."/>
            <person name="Metheny A.M."/>
            <person name="Stauder C.M."/>
            <person name="Lovett B."/>
            <person name="Lynch S.C."/>
            <person name="Garnas J.R."/>
            <person name="Kasson L.R."/>
            <person name="Stajich J.E."/>
        </authorList>
    </citation>
    <scope>NUCLEOTIDE SEQUENCE [LARGE SCALE GENOMIC DNA]</scope>
    <source>
        <strain evidence="6 7">NRRL 64651</strain>
    </source>
</reference>
<feature type="transmembrane region" description="Helical" evidence="5">
    <location>
        <begin position="16"/>
        <end position="40"/>
    </location>
</feature>
<dbReference type="PRINTS" id="PR01315">
    <property type="entry name" value="BATTENIN"/>
</dbReference>
<evidence type="ECO:0000313" key="7">
    <source>
        <dbReference type="Proteomes" id="UP001498421"/>
    </source>
</evidence>
<protein>
    <submittedName>
        <fullName evidence="6">Uncharacterized protein</fullName>
    </submittedName>
</protein>
<accession>A0ABR1IJR5</accession>
<gene>
    <name evidence="6" type="ORF">QQZ08_000234</name>
</gene>
<feature type="transmembrane region" description="Helical" evidence="5">
    <location>
        <begin position="132"/>
        <end position="156"/>
    </location>
</feature>
<sequence>MSTPRSQCCGTKLPSYLGFAILGLVNTIVPFIVFSANYLIIPYPRWVVILIETLPALATKLVLPHFLHHVPYWMRPLCAAACCMLVAVVTNVTPPNVAPPLRIFTSALASSAAAAMDVSFLGMTRYYGRAGLAGWGAGVGAGAVFCAVLPFVLTVWMEAFLRSFIDCIYVLAGAMLVAFFVILPGAPVNYPDTRQRRGKDDIEDGPEGAFHIVHPLEELTRLLSSKNRIALIQAVVRPFMVPLFIAFATQAVVFPGISRALPISPAFDTFFSYFTTYGFSFQLGAFISRTLTPLFRPRSARVPFTVLGLVAAVLLINAPLSLFSSSTLVGLLAFCAGLMGGAIYMIVLDKVLEEKSSEPGINQEFCLQVVGAGETAGSLCDEEGPPCGNCFVRGLDGCAFPAPPSSSQDAPSTDPQSASSFLSPEARHKIELELMHRWTTSTYKSLCTIPEDQHWIQVSVPRWGLKQDFLLHGAFSLSAFEIALCGGSVLEEDPKVYVKLALEYYQKASRSFREDLGSITPENLKAMYVFSSIAVLVNMAIPQCEDMAGGGEPQSILARMIALFDLLIKSCTIVLENIDALMNDPEAAIPMNAGLEAINKAPSHPLPSDVEAALARCHAVIDKGVHVPEEQRAHAREEALLRVQSCRMTVSALRVCFVEDSKEMIKGLCIAFPSLAGPGFAAELKSSEPVAMFLMMHWGVLLHHLGKTMWWAKTIGRRMVLEISEILLQLTGTQLSEAQEWSDGIAWAREAAELSSLAEAMDKDWETNAHLRDAKYTR</sequence>
<evidence type="ECO:0000313" key="6">
    <source>
        <dbReference type="EMBL" id="KAK7433296.1"/>
    </source>
</evidence>
<comment type="subcellular location">
    <subcellularLocation>
        <location evidence="1">Endomembrane system</location>
        <topology evidence="1">Multi-pass membrane protein</topology>
    </subcellularLocation>
</comment>
<dbReference type="InterPro" id="IPR053157">
    <property type="entry name" value="Sterol_Uptake_Regulator"/>
</dbReference>
<feature type="transmembrane region" description="Helical" evidence="5">
    <location>
        <begin position="328"/>
        <end position="347"/>
    </location>
</feature>
<dbReference type="PANTHER" id="PTHR47784:SF10">
    <property type="entry name" value="TRANSCRIPTION FACTOR, PUTATIVE (AFU_ORTHOLOGUE AFUA_6G14150)-RELATED"/>
    <property type="match status" value="1"/>
</dbReference>
<feature type="transmembrane region" description="Helical" evidence="5">
    <location>
        <begin position="270"/>
        <end position="288"/>
    </location>
</feature>